<dbReference type="SMART" id="SM00382">
    <property type="entry name" value="AAA"/>
    <property type="match status" value="1"/>
</dbReference>
<dbReference type="Gene3D" id="3.40.50.300">
    <property type="entry name" value="P-loop containing nucleotide triphosphate hydrolases"/>
    <property type="match status" value="2"/>
</dbReference>
<dbReference type="KEGG" id="pacr:FXN63_12720"/>
<dbReference type="GO" id="GO:0005524">
    <property type="term" value="F:ATP binding"/>
    <property type="evidence" value="ECO:0007669"/>
    <property type="project" value="InterPro"/>
</dbReference>
<keyword evidence="3" id="KW-1185">Reference proteome</keyword>
<evidence type="ECO:0000259" key="1">
    <source>
        <dbReference type="SMART" id="SM00382"/>
    </source>
</evidence>
<dbReference type="EMBL" id="CP043046">
    <property type="protein sequence ID" value="QEI06599.1"/>
    <property type="molecule type" value="Genomic_DNA"/>
</dbReference>
<evidence type="ECO:0000313" key="3">
    <source>
        <dbReference type="Proteomes" id="UP000325161"/>
    </source>
</evidence>
<dbReference type="InterPro" id="IPR052934">
    <property type="entry name" value="Methyl-DNA_Rec/Restrict_Enz"/>
</dbReference>
<dbReference type="PANTHER" id="PTHR37291:SF1">
    <property type="entry name" value="TYPE IV METHYL-DIRECTED RESTRICTION ENZYME ECOKMCRB SUBUNIT"/>
    <property type="match status" value="1"/>
</dbReference>
<dbReference type="RefSeq" id="WP_148815356.1">
    <property type="nucleotide sequence ID" value="NZ_CP043046.1"/>
</dbReference>
<dbReference type="InterPro" id="IPR015947">
    <property type="entry name" value="PUA-like_sf"/>
</dbReference>
<dbReference type="REBASE" id="369593">
    <property type="entry name" value="Pac1488McrBCP"/>
</dbReference>
<proteinExistence type="predicted"/>
<dbReference type="Pfam" id="PF07728">
    <property type="entry name" value="AAA_5"/>
    <property type="match status" value="1"/>
</dbReference>
<dbReference type="GO" id="GO:0016887">
    <property type="term" value="F:ATP hydrolysis activity"/>
    <property type="evidence" value="ECO:0007669"/>
    <property type="project" value="InterPro"/>
</dbReference>
<feature type="domain" description="AAA+ ATPase" evidence="1">
    <location>
        <begin position="110"/>
        <end position="492"/>
    </location>
</feature>
<protein>
    <submittedName>
        <fullName evidence="2">AAA domain-containing protein</fullName>
    </submittedName>
</protein>
<dbReference type="SUPFAM" id="SSF52540">
    <property type="entry name" value="P-loop containing nucleoside triphosphate hydrolases"/>
    <property type="match status" value="1"/>
</dbReference>
<name>A0A5C0AW35_9BURK</name>
<dbReference type="OrthoDB" id="9781481at2"/>
<organism evidence="2 3">
    <name type="scientific">Pigmentiphaga aceris</name>
    <dbReference type="NCBI Taxonomy" id="1940612"/>
    <lineage>
        <taxon>Bacteria</taxon>
        <taxon>Pseudomonadati</taxon>
        <taxon>Pseudomonadota</taxon>
        <taxon>Betaproteobacteria</taxon>
        <taxon>Burkholderiales</taxon>
        <taxon>Alcaligenaceae</taxon>
        <taxon>Pigmentiphaga</taxon>
    </lineage>
</organism>
<dbReference type="InterPro" id="IPR011704">
    <property type="entry name" value="ATPase_dyneun-rel_AAA"/>
</dbReference>
<dbReference type="SUPFAM" id="SSF88697">
    <property type="entry name" value="PUA domain-like"/>
    <property type="match status" value="1"/>
</dbReference>
<accession>A0A5C0AW35</accession>
<dbReference type="InterPro" id="IPR003593">
    <property type="entry name" value="AAA+_ATPase"/>
</dbReference>
<gene>
    <name evidence="2" type="ORF">FXN63_12720</name>
</gene>
<dbReference type="AlphaFoldDB" id="A0A5C0AW35"/>
<sequence>MREIEFKTWMQTEKYSPNTVSTVLSDAKRLDRTYGDLDALYLDGGLVRLYQELAYSRDDERAGRENPAKFSMEGSLYDNLATYRRTIEYYRRFAESTSPERLAQAVSTHTPTNLILYGPPGTGKTFTTAEEAVRLCDGVVPDGRAAVVRRYEALRQEKRIGFVTFHQSYDYETFVEGLRPETSDQDGNGAGFRLEARPGLFREISALADHARLHPKGPDSADCGIALIGKRFWKMGQGAIGSEDDVYDKAIEGNYITLGWGGAVDWSAPQFSTQNAIKTEWLGRKPSDVSPSNWTQVHAFRSEMKTGDIVIVPYGNTAFRAVAEVIGDYYFDASAEGYYAHRRKVKWLLKLEDPLPLDTIVEGNFTMRTLYPLTAKRVYQTALARLLTSNQTTVPDTENPVAADQFVLIVDEINRANISKVFGELITLIEPDKRLGMPNAITLRLPYSKQEFGVPANLHIIGTMNTADRSIALLDTALRRRFQFREVAPDPSQLPADVDGVSLRRVLESINDRIEYLIDRDHRIGHAFFMGSGGDSRTSIDSTMRDKVIPLLQEYFFDDWSRLAAVLNELPERGGSFLECRMLPDPTGLGGELRPSWRVREEFAPDAYDRLVNKQGAPTT</sequence>
<dbReference type="Proteomes" id="UP000325161">
    <property type="component" value="Chromosome"/>
</dbReference>
<evidence type="ECO:0000313" key="2">
    <source>
        <dbReference type="EMBL" id="QEI06599.1"/>
    </source>
</evidence>
<dbReference type="PANTHER" id="PTHR37291">
    <property type="entry name" value="5-METHYLCYTOSINE-SPECIFIC RESTRICTION ENZYME B"/>
    <property type="match status" value="1"/>
</dbReference>
<reference evidence="2 3" key="1">
    <citation type="submission" date="2019-08" db="EMBL/GenBank/DDBJ databases">
        <title>Amphibian skin-associated Pigmentiphaga: genome sequence and occurrence across geography and hosts.</title>
        <authorList>
            <person name="Bletz M.C."/>
            <person name="Bunk B."/>
            <person name="Sproeer C."/>
            <person name="Biwer P."/>
            <person name="Reiter S."/>
            <person name="Rabemananjara F.C.E."/>
            <person name="Schulz S."/>
            <person name="Overmann J."/>
            <person name="Vences M."/>
        </authorList>
    </citation>
    <scope>NUCLEOTIDE SEQUENCE [LARGE SCALE GENOMIC DNA]</scope>
    <source>
        <strain evidence="2 3">Mada1488</strain>
    </source>
</reference>
<dbReference type="InterPro" id="IPR027417">
    <property type="entry name" value="P-loop_NTPase"/>
</dbReference>